<dbReference type="KEGG" id="mng:MNEG_6779"/>
<dbReference type="STRING" id="145388.A0A0D2N5G7"/>
<proteinExistence type="predicted"/>
<dbReference type="GO" id="GO:0019888">
    <property type="term" value="F:protein phosphatase regulator activity"/>
    <property type="evidence" value="ECO:0007669"/>
    <property type="project" value="InterPro"/>
</dbReference>
<dbReference type="PANTHER" id="PTHR11871">
    <property type="entry name" value="PROTEIN PHOSPHATASE PP2A REGULATORY SUBUNIT B"/>
    <property type="match status" value="1"/>
</dbReference>
<dbReference type="Proteomes" id="UP000054498">
    <property type="component" value="Unassembled WGS sequence"/>
</dbReference>
<evidence type="ECO:0000313" key="3">
    <source>
        <dbReference type="EMBL" id="KIZ01181.1"/>
    </source>
</evidence>
<name>A0A0D2N5G7_9CHLO</name>
<dbReference type="GO" id="GO:0000159">
    <property type="term" value="C:protein phosphatase type 2A complex"/>
    <property type="evidence" value="ECO:0007669"/>
    <property type="project" value="InterPro"/>
</dbReference>
<evidence type="ECO:0000313" key="4">
    <source>
        <dbReference type="Proteomes" id="UP000054498"/>
    </source>
</evidence>
<protein>
    <submittedName>
        <fullName evidence="3">Serine/threonine protein phosphatase 2A regulatory subunit B beta isoform</fullName>
    </submittedName>
</protein>
<evidence type="ECO:0000256" key="1">
    <source>
        <dbReference type="ARBA" id="ARBA00022574"/>
    </source>
</evidence>
<accession>A0A0D2N5G7</accession>
<dbReference type="AlphaFoldDB" id="A0A0D2N5G7"/>
<reference evidence="3 4" key="1">
    <citation type="journal article" date="2013" name="BMC Genomics">
        <title>Reconstruction of the lipid metabolism for the microalga Monoraphidium neglectum from its genome sequence reveals characteristics suitable for biofuel production.</title>
        <authorList>
            <person name="Bogen C."/>
            <person name="Al-Dilaimi A."/>
            <person name="Albersmeier A."/>
            <person name="Wichmann J."/>
            <person name="Grundmann M."/>
            <person name="Rupp O."/>
            <person name="Lauersen K.J."/>
            <person name="Blifernez-Klassen O."/>
            <person name="Kalinowski J."/>
            <person name="Goesmann A."/>
            <person name="Mussgnug J.H."/>
            <person name="Kruse O."/>
        </authorList>
    </citation>
    <scope>NUCLEOTIDE SEQUENCE [LARGE SCALE GENOMIC DNA]</scope>
    <source>
        <strain evidence="3 4">SAG 48.87</strain>
    </source>
</reference>
<dbReference type="GeneID" id="25739655"/>
<dbReference type="RefSeq" id="XP_013900200.1">
    <property type="nucleotide sequence ID" value="XM_014044746.1"/>
</dbReference>
<dbReference type="OrthoDB" id="1723747at2759"/>
<keyword evidence="2" id="KW-0677">Repeat</keyword>
<gene>
    <name evidence="3" type="ORF">MNEG_6779</name>
</gene>
<organism evidence="3 4">
    <name type="scientific">Monoraphidium neglectum</name>
    <dbReference type="NCBI Taxonomy" id="145388"/>
    <lineage>
        <taxon>Eukaryota</taxon>
        <taxon>Viridiplantae</taxon>
        <taxon>Chlorophyta</taxon>
        <taxon>core chlorophytes</taxon>
        <taxon>Chlorophyceae</taxon>
        <taxon>CS clade</taxon>
        <taxon>Sphaeropleales</taxon>
        <taxon>Selenastraceae</taxon>
        <taxon>Monoraphidium</taxon>
    </lineage>
</organism>
<sequence>MLDKGPAGAAPGPGVPEWQFLQCFGERTPGEEVQEADVISTVEFDADGSYLATGDRGGRVVLFERVPMQKHATRRAGRPGACANAAAAVCSHAAPK</sequence>
<dbReference type="EMBL" id="KK101355">
    <property type="protein sequence ID" value="KIZ01181.1"/>
    <property type="molecule type" value="Genomic_DNA"/>
</dbReference>
<keyword evidence="4" id="KW-1185">Reference proteome</keyword>
<keyword evidence="1" id="KW-0853">WD repeat</keyword>
<evidence type="ECO:0000256" key="2">
    <source>
        <dbReference type="ARBA" id="ARBA00022737"/>
    </source>
</evidence>
<dbReference type="InterPro" id="IPR000009">
    <property type="entry name" value="PP2A_PR55"/>
</dbReference>